<feature type="region of interest" description="Disordered" evidence="1">
    <location>
        <begin position="1"/>
        <end position="31"/>
    </location>
</feature>
<feature type="region of interest" description="Disordered" evidence="1">
    <location>
        <begin position="166"/>
        <end position="252"/>
    </location>
</feature>
<organism evidence="3">
    <name type="scientific">Perkinsus marinus (strain ATCC 50983 / TXsc)</name>
    <dbReference type="NCBI Taxonomy" id="423536"/>
    <lineage>
        <taxon>Eukaryota</taxon>
        <taxon>Sar</taxon>
        <taxon>Alveolata</taxon>
        <taxon>Perkinsozoa</taxon>
        <taxon>Perkinsea</taxon>
        <taxon>Perkinsida</taxon>
        <taxon>Perkinsidae</taxon>
        <taxon>Perkinsus</taxon>
    </lineage>
</organism>
<gene>
    <name evidence="2" type="ORF">Pmar_PMAR003564</name>
</gene>
<keyword evidence="3" id="KW-1185">Reference proteome</keyword>
<evidence type="ECO:0000256" key="1">
    <source>
        <dbReference type="SAM" id="MobiDB-lite"/>
    </source>
</evidence>
<proteinExistence type="predicted"/>
<protein>
    <submittedName>
        <fullName evidence="2">Uncharacterized protein</fullName>
    </submittedName>
</protein>
<reference evidence="2 3" key="1">
    <citation type="submission" date="2008-07" db="EMBL/GenBank/DDBJ databases">
        <authorList>
            <person name="El-Sayed N."/>
            <person name="Caler E."/>
            <person name="Inman J."/>
            <person name="Amedeo P."/>
            <person name="Hass B."/>
            <person name="Wortman J."/>
        </authorList>
    </citation>
    <scope>NUCLEOTIDE SEQUENCE [LARGE SCALE GENOMIC DNA]</scope>
    <source>
        <strain evidence="3">ATCC 50983 / TXsc</strain>
    </source>
</reference>
<dbReference type="RefSeq" id="XP_002784305.1">
    <property type="nucleotide sequence ID" value="XM_002784259.1"/>
</dbReference>
<dbReference type="GeneID" id="9061163"/>
<evidence type="ECO:0000313" key="2">
    <source>
        <dbReference type="EMBL" id="EER16101.1"/>
    </source>
</evidence>
<dbReference type="InterPro" id="IPR027267">
    <property type="entry name" value="AH/BAR_dom_sf"/>
</dbReference>
<feature type="compositionally biased region" description="Polar residues" evidence="1">
    <location>
        <begin position="182"/>
        <end position="198"/>
    </location>
</feature>
<evidence type="ECO:0000313" key="3">
    <source>
        <dbReference type="Proteomes" id="UP000007800"/>
    </source>
</evidence>
<dbReference type="EMBL" id="GG673069">
    <property type="protein sequence ID" value="EER16101.1"/>
    <property type="molecule type" value="Genomic_DNA"/>
</dbReference>
<dbReference type="AlphaFoldDB" id="C5KHN9"/>
<feature type="compositionally biased region" description="Basic and acidic residues" evidence="1">
    <location>
        <begin position="17"/>
        <end position="31"/>
    </location>
</feature>
<dbReference type="Proteomes" id="UP000007800">
    <property type="component" value="Unassembled WGS sequence"/>
</dbReference>
<sequence>MAHYDVKVKKLKGSKKTPAEKMDRVEADSNKLKHSVATHSFEEMDKDARSRLSGVLSTRDKEFATLLGLLCSYLSTMAKEMEECTKPLAGVYKRVELINGGKREGTATAVCRVLSSTAGANPFPSPSLNPFDEMNAEPVVVFRDNSKTEKLSHVPSHSAKTVITLPSSDLQEKPPSGVPVGGSSNTGTPTTVKHTSSGDVDRFDPNTIMEEETIRIGGSRSPAEGPPVSAIKEEKTPEKRGKKSKLMRMIKG</sequence>
<accession>C5KHN9</accession>
<name>C5KHN9_PERM5</name>
<dbReference type="Gene3D" id="1.20.1270.60">
    <property type="entry name" value="Arfaptin homology (AH) domain/BAR domain"/>
    <property type="match status" value="1"/>
</dbReference>
<feature type="compositionally biased region" description="Basic residues" evidence="1">
    <location>
        <begin position="240"/>
        <end position="252"/>
    </location>
</feature>
<dbReference type="InParanoid" id="C5KHN9"/>